<reference evidence="12 13" key="1">
    <citation type="journal article" date="2016" name="Int. J. Syst. Evol. Microbiol.">
        <title>Paraphotobacterium marinum gen. nov., sp. nov., a member of the family Vibrionaceae, isolated from surface seawater.</title>
        <authorList>
            <person name="Huang Z."/>
            <person name="Dong C."/>
            <person name="Shao Z."/>
        </authorList>
    </citation>
    <scope>NUCLEOTIDE SEQUENCE [LARGE SCALE GENOMIC DNA]</scope>
    <source>
        <strain evidence="12 13">NSCS20N07D</strain>
    </source>
</reference>
<feature type="domain" description="tRNA nucleotidyltransferase/poly(A) polymerase RNA and SrmB- binding" evidence="11">
    <location>
        <begin position="199"/>
        <end position="261"/>
    </location>
</feature>
<evidence type="ECO:0000256" key="3">
    <source>
        <dbReference type="ARBA" id="ARBA00022741"/>
    </source>
</evidence>
<dbReference type="PANTHER" id="PTHR43051">
    <property type="entry name" value="POLYNUCLEOTIDE ADENYLYLTRANSFERASE FAMILY PROTEIN"/>
    <property type="match status" value="1"/>
</dbReference>
<dbReference type="Pfam" id="PF12627">
    <property type="entry name" value="PolyA_pol_RNAbd"/>
    <property type="match status" value="1"/>
</dbReference>
<comment type="similarity">
    <text evidence="7 8">Belongs to the tRNA nucleotidyltransferase/poly(A) polymerase family.</text>
</comment>
<dbReference type="RefSeq" id="WP_089072811.1">
    <property type="nucleotide sequence ID" value="NZ_CBCSAM010000005.1"/>
</dbReference>
<dbReference type="InterPro" id="IPR043519">
    <property type="entry name" value="NT_sf"/>
</dbReference>
<dbReference type="Proteomes" id="UP000242175">
    <property type="component" value="Chromosome large"/>
</dbReference>
<keyword evidence="1 7" id="KW-0507">mRNA processing</keyword>
<feature type="domain" description="Poly A polymerase head" evidence="9">
    <location>
        <begin position="42"/>
        <end position="171"/>
    </location>
</feature>
<dbReference type="InterPro" id="IPR002646">
    <property type="entry name" value="PolA_pol_head_dom"/>
</dbReference>
<gene>
    <name evidence="7" type="primary">pcnB</name>
    <name evidence="12" type="ORF">CF386_01970</name>
</gene>
<dbReference type="HAMAP" id="MF_00957">
    <property type="entry name" value="PolyA_pol"/>
    <property type="match status" value="1"/>
</dbReference>
<dbReference type="GO" id="GO:0043633">
    <property type="term" value="P:polyadenylation-dependent RNA catabolic process"/>
    <property type="evidence" value="ECO:0007669"/>
    <property type="project" value="InterPro"/>
</dbReference>
<dbReference type="KEGG" id="pmai:CF386_01970"/>
<dbReference type="Gene3D" id="3.30.460.10">
    <property type="entry name" value="Beta Polymerase, domain 2"/>
    <property type="match status" value="1"/>
</dbReference>
<dbReference type="PANTHER" id="PTHR43051:SF1">
    <property type="entry name" value="POLYNUCLEOTIDE ADENYLYLTRANSFERASE FAMILY PROTEIN"/>
    <property type="match status" value="1"/>
</dbReference>
<dbReference type="Gene3D" id="1.10.3090.10">
    <property type="entry name" value="cca-adding enzyme, domain 2"/>
    <property type="match status" value="1"/>
</dbReference>
<keyword evidence="3 7" id="KW-0547">Nucleotide-binding</keyword>
<sequence length="437" mass="51060">MNNSHPKSVEILNRNQHNISRKDISSNALKVLYRLSAENYEAYLVGGCVRDLLLGQKPKDFDIVTDATPEEIKKIFSNCRLIGKRFRLAHILFGREIIEVATFRGHHSATSTKNISKKSEKGMLIRDNIFGDINEDSERRDFTVNSLYYDIKTFSIRSSEHGLSDLKNRVIKLIGEPHTRYKEDPVRMLRAIRFSVKLNMSLSNETATPIKELVTLLSEIPGARLFDECNKLFHNGYGYKTYLSLREYDIFQQLFPQINDFLTEDHSSLTEKMIELSLISTDQRIKNQKRINPAFLYSCFLWYPLQSKLKEIKNDKSYASLSSYEQLQAAINWIIDKQIETISIPKRFTNTIRDIWYLQNKFLNRTPKRSLRLLEQPKFRAAFDFLEIRGIIEGGEIKDLAKWWDIFQQADESKANLMLQSLNHKKSKKGHKRKHKV</sequence>
<keyword evidence="6 7" id="KW-0804">Transcription</keyword>
<evidence type="ECO:0000259" key="10">
    <source>
        <dbReference type="Pfam" id="PF12626"/>
    </source>
</evidence>
<evidence type="ECO:0000256" key="1">
    <source>
        <dbReference type="ARBA" id="ARBA00022664"/>
    </source>
</evidence>
<dbReference type="NCBIfam" id="TIGR01942">
    <property type="entry name" value="pcnB"/>
    <property type="match status" value="1"/>
</dbReference>
<dbReference type="GO" id="GO:0003723">
    <property type="term" value="F:RNA binding"/>
    <property type="evidence" value="ECO:0007669"/>
    <property type="project" value="UniProtKB-UniRule"/>
</dbReference>
<dbReference type="Pfam" id="PF12626">
    <property type="entry name" value="PolyA_pol_arg_C"/>
    <property type="match status" value="1"/>
</dbReference>
<keyword evidence="4 7" id="KW-0067">ATP-binding</keyword>
<feature type="domain" description="Polymerase A arginine-rich C-terminal" evidence="10">
    <location>
        <begin position="321"/>
        <end position="434"/>
    </location>
</feature>
<comment type="function">
    <text evidence="7">Adds poly(A) tail to the 3' end of many RNAs, which usually targets these RNAs for decay. Plays a significant role in the global control of gene expression, through influencing the rate of transcript degradation, and in the general RNA quality control.</text>
</comment>
<name>A0A220VC99_9GAMM</name>
<dbReference type="OrthoDB" id="9805698at2"/>
<evidence type="ECO:0000259" key="11">
    <source>
        <dbReference type="Pfam" id="PF12627"/>
    </source>
</evidence>
<evidence type="ECO:0000256" key="2">
    <source>
        <dbReference type="ARBA" id="ARBA00022679"/>
    </source>
</evidence>
<comment type="catalytic activity">
    <reaction evidence="7">
        <text>RNA(n) + ATP = RNA(n)-3'-adenine ribonucleotide + diphosphate</text>
        <dbReference type="Rhea" id="RHEA:11332"/>
        <dbReference type="Rhea" id="RHEA-COMP:14527"/>
        <dbReference type="Rhea" id="RHEA-COMP:17347"/>
        <dbReference type="ChEBI" id="CHEBI:30616"/>
        <dbReference type="ChEBI" id="CHEBI:33019"/>
        <dbReference type="ChEBI" id="CHEBI:140395"/>
        <dbReference type="ChEBI" id="CHEBI:173115"/>
        <dbReference type="EC" id="2.7.7.19"/>
    </reaction>
</comment>
<evidence type="ECO:0000313" key="12">
    <source>
        <dbReference type="EMBL" id="ASK77901.1"/>
    </source>
</evidence>
<dbReference type="CDD" id="cd05398">
    <property type="entry name" value="NT_ClassII-CCAase"/>
    <property type="match status" value="1"/>
</dbReference>
<evidence type="ECO:0000256" key="6">
    <source>
        <dbReference type="ARBA" id="ARBA00023163"/>
    </source>
</evidence>
<dbReference type="SUPFAM" id="SSF81301">
    <property type="entry name" value="Nucleotidyltransferase"/>
    <property type="match status" value="1"/>
</dbReference>
<evidence type="ECO:0000313" key="13">
    <source>
        <dbReference type="Proteomes" id="UP000242175"/>
    </source>
</evidence>
<dbReference type="EC" id="2.7.7.19" evidence="7"/>
<dbReference type="Pfam" id="PF01743">
    <property type="entry name" value="PolyA_pol"/>
    <property type="match status" value="1"/>
</dbReference>
<dbReference type="InterPro" id="IPR010206">
    <property type="entry name" value="PolA_pol_I"/>
</dbReference>
<dbReference type="InterPro" id="IPR052191">
    <property type="entry name" value="tRNA_ntf/polyA_polymerase_I"/>
</dbReference>
<dbReference type="FunFam" id="3.30.460.10:FF:000035">
    <property type="entry name" value="Poly(A) polymerase I"/>
    <property type="match status" value="1"/>
</dbReference>
<evidence type="ECO:0000256" key="5">
    <source>
        <dbReference type="ARBA" id="ARBA00022884"/>
    </source>
</evidence>
<organism evidence="12 13">
    <name type="scientific">Paraphotobacterium marinum</name>
    <dbReference type="NCBI Taxonomy" id="1755811"/>
    <lineage>
        <taxon>Bacteria</taxon>
        <taxon>Pseudomonadati</taxon>
        <taxon>Pseudomonadota</taxon>
        <taxon>Gammaproteobacteria</taxon>
        <taxon>Vibrionales</taxon>
        <taxon>Vibrionaceae</taxon>
        <taxon>Paraphotobacterium</taxon>
    </lineage>
</organism>
<protein>
    <recommendedName>
        <fullName evidence="7">Poly(A) polymerase I</fullName>
        <shortName evidence="7">PAP I</shortName>
        <ecNumber evidence="7">2.7.7.19</ecNumber>
    </recommendedName>
</protein>
<feature type="active site" evidence="7">
    <location>
        <position position="62"/>
    </location>
</feature>
<dbReference type="SUPFAM" id="SSF81891">
    <property type="entry name" value="Poly A polymerase C-terminal region-like"/>
    <property type="match status" value="1"/>
</dbReference>
<evidence type="ECO:0000259" key="9">
    <source>
        <dbReference type="Pfam" id="PF01743"/>
    </source>
</evidence>
<feature type="active site" evidence="7">
    <location>
        <position position="141"/>
    </location>
</feature>
<keyword evidence="13" id="KW-1185">Reference proteome</keyword>
<dbReference type="GO" id="GO:1990817">
    <property type="term" value="F:poly(A) RNA polymerase activity"/>
    <property type="evidence" value="ECO:0007669"/>
    <property type="project" value="UniProtKB-UniRule"/>
</dbReference>
<keyword evidence="5 7" id="KW-0694">RNA-binding</keyword>
<evidence type="ECO:0000256" key="4">
    <source>
        <dbReference type="ARBA" id="ARBA00022840"/>
    </source>
</evidence>
<dbReference type="AlphaFoldDB" id="A0A220VC99"/>
<dbReference type="GO" id="GO:0006397">
    <property type="term" value="P:mRNA processing"/>
    <property type="evidence" value="ECO:0007669"/>
    <property type="project" value="UniProtKB-KW"/>
</dbReference>
<dbReference type="GO" id="GO:0005524">
    <property type="term" value="F:ATP binding"/>
    <property type="evidence" value="ECO:0007669"/>
    <property type="project" value="UniProtKB-UniRule"/>
</dbReference>
<dbReference type="EMBL" id="CP022355">
    <property type="protein sequence ID" value="ASK77901.1"/>
    <property type="molecule type" value="Genomic_DNA"/>
</dbReference>
<dbReference type="InterPro" id="IPR032828">
    <property type="entry name" value="PolyA_RNA-bd"/>
</dbReference>
<feature type="active site" evidence="7">
    <location>
        <position position="60"/>
    </location>
</feature>
<proteinExistence type="inferred from homology"/>
<evidence type="ECO:0000256" key="7">
    <source>
        <dbReference type="HAMAP-Rule" id="MF_00957"/>
    </source>
</evidence>
<accession>A0A220VC99</accession>
<dbReference type="InterPro" id="IPR025866">
    <property type="entry name" value="PolyA_pol_arg_C_dom"/>
</dbReference>
<evidence type="ECO:0000256" key="8">
    <source>
        <dbReference type="RuleBase" id="RU003953"/>
    </source>
</evidence>
<keyword evidence="2 7" id="KW-0808">Transferase</keyword>